<proteinExistence type="predicted"/>
<name>A0A4Y8S2H4_9SPHI</name>
<protein>
    <submittedName>
        <fullName evidence="1">Right-handed parallel beta-helix repeat-containing protein</fullName>
    </submittedName>
</protein>
<dbReference type="PROSITE" id="PS51257">
    <property type="entry name" value="PROKAR_LIPOPROTEIN"/>
    <property type="match status" value="1"/>
</dbReference>
<keyword evidence="2" id="KW-1185">Reference proteome</keyword>
<accession>A0A4Y8S2H4</accession>
<dbReference type="InterPro" id="IPR006626">
    <property type="entry name" value="PbH1"/>
</dbReference>
<dbReference type="AlphaFoldDB" id="A0A4Y8S2H4"/>
<dbReference type="Gene3D" id="2.160.20.10">
    <property type="entry name" value="Single-stranded right-handed beta-helix, Pectin lyase-like"/>
    <property type="match status" value="1"/>
</dbReference>
<dbReference type="SUPFAM" id="SSF51126">
    <property type="entry name" value="Pectin lyase-like"/>
    <property type="match status" value="1"/>
</dbReference>
<dbReference type="SMART" id="SM00710">
    <property type="entry name" value="PbH1"/>
    <property type="match status" value="6"/>
</dbReference>
<evidence type="ECO:0000313" key="1">
    <source>
        <dbReference type="EMBL" id="TFF33259.1"/>
    </source>
</evidence>
<sequence length="458" mass="49113">MEMKNYLMRLGAIVLVASAFMGCTKNADKINGLKGANKLALANDGAGEIANTNTYTVKPNEWFVDGTNIMPGTIIYIPAGTRGALLLKNLKGTPENPIIITNTGGKVTLSTSTTASYGFKTQNCRYFKVLGTGDPAVKYGFNVNGGNIGMTMDDLSSDFEIANVEVRNSGFAGIMAKTDPSCDVATQRGYFIMDNVQIHDNYVHKTGGEGLYIGNSFYAEGRQLSCGTVLPHDVTNLKVYNNLTDSTGCEGIQVGSATLNCEVYKNIVKTPGVSPFASGQNNGIQIGEGTGGKCYRNLVKNAPGNGIIVLGLGDNLVYDNIIINPGVHGIFADSRFTPGPYFQFINNTIVNPGMYGIRMNSETIAMNIVINNLIIVPLAANAINRMDSDVKLTSSNNYVAKTISQVKFLNFYGDNFNLSSRSPILDKGINVLSYGISVDYYGRIRPSTGPIDPGASEY</sequence>
<dbReference type="InterPro" id="IPR011050">
    <property type="entry name" value="Pectin_lyase_fold/virulence"/>
</dbReference>
<evidence type="ECO:0000313" key="2">
    <source>
        <dbReference type="Proteomes" id="UP000297540"/>
    </source>
</evidence>
<comment type="caution">
    <text evidence="1">The sequence shown here is derived from an EMBL/GenBank/DDBJ whole genome shotgun (WGS) entry which is preliminary data.</text>
</comment>
<dbReference type="EMBL" id="SOZE01000050">
    <property type="protein sequence ID" value="TFF33259.1"/>
    <property type="molecule type" value="Genomic_DNA"/>
</dbReference>
<dbReference type="InterPro" id="IPR012334">
    <property type="entry name" value="Pectin_lyas_fold"/>
</dbReference>
<gene>
    <name evidence="1" type="ORF">E2R66_26640</name>
</gene>
<dbReference type="Proteomes" id="UP000297540">
    <property type="component" value="Unassembled WGS sequence"/>
</dbReference>
<organism evidence="1 2">
    <name type="scientific">Mucilaginibacter psychrotolerans</name>
    <dbReference type="NCBI Taxonomy" id="1524096"/>
    <lineage>
        <taxon>Bacteria</taxon>
        <taxon>Pseudomonadati</taxon>
        <taxon>Bacteroidota</taxon>
        <taxon>Sphingobacteriia</taxon>
        <taxon>Sphingobacteriales</taxon>
        <taxon>Sphingobacteriaceae</taxon>
        <taxon>Mucilaginibacter</taxon>
    </lineage>
</organism>
<reference evidence="1 2" key="1">
    <citation type="journal article" date="2017" name="Int. J. Syst. Evol. Microbiol.">
        <title>Mucilaginibacterpsychrotolerans sp. nov., isolated from peatlands.</title>
        <authorList>
            <person name="Deng Y."/>
            <person name="Shen L."/>
            <person name="Xu B."/>
            <person name="Liu Y."/>
            <person name="Gu Z."/>
            <person name="Liu H."/>
            <person name="Zhou Y."/>
        </authorList>
    </citation>
    <scope>NUCLEOTIDE SEQUENCE [LARGE SCALE GENOMIC DNA]</scope>
    <source>
        <strain evidence="1 2">NH7-4</strain>
    </source>
</reference>